<keyword evidence="2" id="KW-0813">Transport</keyword>
<evidence type="ECO:0000256" key="4">
    <source>
        <dbReference type="ARBA" id="ARBA00022519"/>
    </source>
</evidence>
<dbReference type="OrthoDB" id="5420950at2"/>
<dbReference type="AlphaFoldDB" id="A0A550JFH7"/>
<evidence type="ECO:0000256" key="7">
    <source>
        <dbReference type="ARBA" id="ARBA00023136"/>
    </source>
</evidence>
<dbReference type="GO" id="GO:0022857">
    <property type="term" value="F:transmembrane transporter activity"/>
    <property type="evidence" value="ECO:0007669"/>
    <property type="project" value="TreeGrafter"/>
</dbReference>
<dbReference type="PANTHER" id="PTHR35011:SF10">
    <property type="entry name" value="TRAP TRANSPORTER SMALL PERMEASE PROTEIN"/>
    <property type="match status" value="1"/>
</dbReference>
<dbReference type="InterPro" id="IPR055348">
    <property type="entry name" value="DctQ"/>
</dbReference>
<evidence type="ECO:0000256" key="8">
    <source>
        <dbReference type="ARBA" id="ARBA00038436"/>
    </source>
</evidence>
<feature type="transmembrane region" description="Helical" evidence="9">
    <location>
        <begin position="88"/>
        <end position="109"/>
    </location>
</feature>
<name>A0A550JFH7_9BACT</name>
<dbReference type="GO" id="GO:0015740">
    <property type="term" value="P:C4-dicarboxylate transport"/>
    <property type="evidence" value="ECO:0007669"/>
    <property type="project" value="TreeGrafter"/>
</dbReference>
<keyword evidence="7 9" id="KW-0472">Membrane</keyword>
<evidence type="ECO:0000256" key="5">
    <source>
        <dbReference type="ARBA" id="ARBA00022692"/>
    </source>
</evidence>
<keyword evidence="4" id="KW-0997">Cell inner membrane</keyword>
<feature type="transmembrane region" description="Helical" evidence="9">
    <location>
        <begin position="12"/>
        <end position="29"/>
    </location>
</feature>
<keyword evidence="3" id="KW-1003">Cell membrane</keyword>
<sequence length="161" mass="17466">MHRLETSAGFLARLLFGLAGAAIVAMMLLTCADVVLRLFSRPIPGTYELVSFFGAVSVAFAMAHTCVEKGHIAVSVLVQLLPRRGREAVDALTSTLSLVLFALIAWRSVLYAEDLRRSGEVSLTLQLPFYPFVHGIGLAAAVVCLVLLSDLVRHLQGAFRR</sequence>
<gene>
    <name evidence="11" type="ORF">FL622_09195</name>
</gene>
<feature type="domain" description="Tripartite ATP-independent periplasmic transporters DctQ component" evidence="10">
    <location>
        <begin position="26"/>
        <end position="156"/>
    </location>
</feature>
<protein>
    <submittedName>
        <fullName evidence="11">TRAP transporter small permease</fullName>
    </submittedName>
</protein>
<proteinExistence type="inferred from homology"/>
<evidence type="ECO:0000313" key="11">
    <source>
        <dbReference type="EMBL" id="TRO81961.1"/>
    </source>
</evidence>
<comment type="subcellular location">
    <subcellularLocation>
        <location evidence="1">Cell inner membrane</location>
        <topology evidence="1">Multi-pass membrane protein</topology>
    </subcellularLocation>
</comment>
<evidence type="ECO:0000256" key="3">
    <source>
        <dbReference type="ARBA" id="ARBA00022475"/>
    </source>
</evidence>
<keyword evidence="5 9" id="KW-0812">Transmembrane</keyword>
<feature type="transmembrane region" description="Helical" evidence="9">
    <location>
        <begin position="49"/>
        <end position="67"/>
    </location>
</feature>
<evidence type="ECO:0000259" key="10">
    <source>
        <dbReference type="Pfam" id="PF04290"/>
    </source>
</evidence>
<evidence type="ECO:0000256" key="2">
    <source>
        <dbReference type="ARBA" id="ARBA00022448"/>
    </source>
</evidence>
<dbReference type="GO" id="GO:0005886">
    <property type="term" value="C:plasma membrane"/>
    <property type="evidence" value="ECO:0007669"/>
    <property type="project" value="UniProtKB-SubCell"/>
</dbReference>
<feature type="transmembrane region" description="Helical" evidence="9">
    <location>
        <begin position="129"/>
        <end position="152"/>
    </location>
</feature>
<dbReference type="RefSeq" id="WP_092057788.1">
    <property type="nucleotide sequence ID" value="NZ_FOJJ01000037.1"/>
</dbReference>
<dbReference type="PANTHER" id="PTHR35011">
    <property type="entry name" value="2,3-DIKETO-L-GULONATE TRAP TRANSPORTER SMALL PERMEASE PROTEIN YIAM"/>
    <property type="match status" value="1"/>
</dbReference>
<evidence type="ECO:0000256" key="9">
    <source>
        <dbReference type="SAM" id="Phobius"/>
    </source>
</evidence>
<keyword evidence="6 9" id="KW-1133">Transmembrane helix</keyword>
<dbReference type="Proteomes" id="UP000317155">
    <property type="component" value="Unassembled WGS sequence"/>
</dbReference>
<evidence type="ECO:0000313" key="12">
    <source>
        <dbReference type="Proteomes" id="UP000317155"/>
    </source>
</evidence>
<dbReference type="EMBL" id="VJVV01000005">
    <property type="protein sequence ID" value="TRO81961.1"/>
    <property type="molecule type" value="Genomic_DNA"/>
</dbReference>
<keyword evidence="12" id="KW-1185">Reference proteome</keyword>
<comment type="similarity">
    <text evidence="8">Belongs to the TRAP transporter small permease family.</text>
</comment>
<organism evidence="11 12">
    <name type="scientific">Trichloromonas acetexigens</name>
    <dbReference type="NCBI Taxonomy" id="38815"/>
    <lineage>
        <taxon>Bacteria</taxon>
        <taxon>Pseudomonadati</taxon>
        <taxon>Thermodesulfobacteriota</taxon>
        <taxon>Desulfuromonadia</taxon>
        <taxon>Desulfuromonadales</taxon>
        <taxon>Trichloromonadaceae</taxon>
        <taxon>Trichloromonas</taxon>
    </lineage>
</organism>
<evidence type="ECO:0000256" key="6">
    <source>
        <dbReference type="ARBA" id="ARBA00022989"/>
    </source>
</evidence>
<evidence type="ECO:0000256" key="1">
    <source>
        <dbReference type="ARBA" id="ARBA00004429"/>
    </source>
</evidence>
<dbReference type="InterPro" id="IPR007387">
    <property type="entry name" value="TRAP_DctQ"/>
</dbReference>
<reference evidence="11 12" key="1">
    <citation type="submission" date="2019-07" db="EMBL/GenBank/DDBJ databases">
        <title>Insights of Desulfuromonas acetexigens electromicrobiology.</title>
        <authorList>
            <person name="Katuri K."/>
            <person name="Sapireddy V."/>
            <person name="Shaw D.R."/>
            <person name="Saikaly P."/>
        </authorList>
    </citation>
    <scope>NUCLEOTIDE SEQUENCE [LARGE SCALE GENOMIC DNA]</scope>
    <source>
        <strain evidence="11 12">2873</strain>
    </source>
</reference>
<dbReference type="Pfam" id="PF04290">
    <property type="entry name" value="DctQ"/>
    <property type="match status" value="1"/>
</dbReference>
<accession>A0A550JFH7</accession>
<comment type="caution">
    <text evidence="11">The sequence shown here is derived from an EMBL/GenBank/DDBJ whole genome shotgun (WGS) entry which is preliminary data.</text>
</comment>